<name>A0A423HQX2_9PSED</name>
<feature type="region of interest" description="Disordered" evidence="1">
    <location>
        <begin position="95"/>
        <end position="141"/>
    </location>
</feature>
<accession>A0A423HQX2</accession>
<reference evidence="2 3" key="1">
    <citation type="submission" date="2016-10" db="EMBL/GenBank/DDBJ databases">
        <title>Comparative genome analysis of multiple Pseudomonas spp. focuses on biocontrol and plant growth promoting traits.</title>
        <authorList>
            <person name="Tao X.-Y."/>
            <person name="Taylor C.G."/>
        </authorList>
    </citation>
    <scope>NUCLEOTIDE SEQUENCE [LARGE SCALE GENOMIC DNA]</scope>
    <source>
        <strain evidence="2 3">36C6</strain>
    </source>
</reference>
<organism evidence="2 3">
    <name type="scientific">Pseudomonas frederiksbergensis</name>
    <dbReference type="NCBI Taxonomy" id="104087"/>
    <lineage>
        <taxon>Bacteria</taxon>
        <taxon>Pseudomonadati</taxon>
        <taxon>Pseudomonadota</taxon>
        <taxon>Gammaproteobacteria</taxon>
        <taxon>Pseudomonadales</taxon>
        <taxon>Pseudomonadaceae</taxon>
        <taxon>Pseudomonas</taxon>
    </lineage>
</organism>
<dbReference type="RefSeq" id="WP_259695919.1">
    <property type="nucleotide sequence ID" value="NZ_MOBM01000017.1"/>
</dbReference>
<dbReference type="AlphaFoldDB" id="A0A423HQX2"/>
<sequence length="141" mass="14325">MAALIAQQAGGCNVEAGVSPAILPGDQMLGCALEVPSLSKGKAIDAGKGLRSIAPHLKAAVIAAATLAIESSGTMFDNRLMGHGGLLYEKGSPLRLKAKNGTSQVTRTGPTSPLEGNDMDKSTPKQKQLSTSSLVPSRAAT</sequence>
<gene>
    <name evidence="2" type="ORF">BK662_12795</name>
</gene>
<evidence type="ECO:0000313" key="2">
    <source>
        <dbReference type="EMBL" id="RON15614.1"/>
    </source>
</evidence>
<protein>
    <submittedName>
        <fullName evidence="2">Uncharacterized protein</fullName>
    </submittedName>
</protein>
<evidence type="ECO:0000313" key="3">
    <source>
        <dbReference type="Proteomes" id="UP000284002"/>
    </source>
</evidence>
<dbReference type="EMBL" id="MOBM01000017">
    <property type="protein sequence ID" value="RON15614.1"/>
    <property type="molecule type" value="Genomic_DNA"/>
</dbReference>
<evidence type="ECO:0000256" key="1">
    <source>
        <dbReference type="SAM" id="MobiDB-lite"/>
    </source>
</evidence>
<dbReference type="Proteomes" id="UP000284002">
    <property type="component" value="Unassembled WGS sequence"/>
</dbReference>
<proteinExistence type="predicted"/>
<feature type="compositionally biased region" description="Polar residues" evidence="1">
    <location>
        <begin position="100"/>
        <end position="111"/>
    </location>
</feature>
<feature type="compositionally biased region" description="Polar residues" evidence="1">
    <location>
        <begin position="125"/>
        <end position="141"/>
    </location>
</feature>
<comment type="caution">
    <text evidence="2">The sequence shown here is derived from an EMBL/GenBank/DDBJ whole genome shotgun (WGS) entry which is preliminary data.</text>
</comment>